<feature type="domain" description="Major facilitator superfamily (MFS) profile" evidence="8">
    <location>
        <begin position="19"/>
        <end position="419"/>
    </location>
</feature>
<keyword evidence="6 7" id="KW-0472">Membrane</keyword>
<feature type="transmembrane region" description="Helical" evidence="7">
    <location>
        <begin position="237"/>
        <end position="255"/>
    </location>
</feature>
<dbReference type="InterPro" id="IPR050382">
    <property type="entry name" value="MFS_Na/Anion_cotransporter"/>
</dbReference>
<name>A0ABV6GF85_9BACI</name>
<gene>
    <name evidence="9" type="ORF">ACFFIX_12975</name>
</gene>
<accession>A0ABV6GF85</accession>
<dbReference type="PROSITE" id="PS50850">
    <property type="entry name" value="MFS"/>
    <property type="match status" value="1"/>
</dbReference>
<dbReference type="PANTHER" id="PTHR11662:SF399">
    <property type="entry name" value="FI19708P1-RELATED"/>
    <property type="match status" value="1"/>
</dbReference>
<feature type="transmembrane region" description="Helical" evidence="7">
    <location>
        <begin position="305"/>
        <end position="322"/>
    </location>
</feature>
<dbReference type="EMBL" id="JBHLVO010000010">
    <property type="protein sequence ID" value="MFC0272348.1"/>
    <property type="molecule type" value="Genomic_DNA"/>
</dbReference>
<dbReference type="InterPro" id="IPR020846">
    <property type="entry name" value="MFS_dom"/>
</dbReference>
<dbReference type="InterPro" id="IPR000849">
    <property type="entry name" value="Sugar_P_transporter"/>
</dbReference>
<evidence type="ECO:0000256" key="4">
    <source>
        <dbReference type="ARBA" id="ARBA00022692"/>
    </source>
</evidence>
<dbReference type="InterPro" id="IPR011701">
    <property type="entry name" value="MFS"/>
</dbReference>
<evidence type="ECO:0000256" key="3">
    <source>
        <dbReference type="ARBA" id="ARBA00022475"/>
    </source>
</evidence>
<feature type="transmembrane region" description="Helical" evidence="7">
    <location>
        <begin position="275"/>
        <end position="293"/>
    </location>
</feature>
<feature type="transmembrane region" description="Helical" evidence="7">
    <location>
        <begin position="365"/>
        <end position="387"/>
    </location>
</feature>
<keyword evidence="10" id="KW-1185">Reference proteome</keyword>
<feature type="transmembrane region" description="Helical" evidence="7">
    <location>
        <begin position="393"/>
        <end position="412"/>
    </location>
</feature>
<feature type="transmembrane region" description="Helical" evidence="7">
    <location>
        <begin position="21"/>
        <end position="44"/>
    </location>
</feature>
<keyword evidence="3" id="KW-1003">Cell membrane</keyword>
<dbReference type="Proteomes" id="UP001589854">
    <property type="component" value="Unassembled WGS sequence"/>
</dbReference>
<comment type="subcellular location">
    <subcellularLocation>
        <location evidence="1">Cell membrane</location>
        <topology evidence="1">Multi-pass membrane protein</topology>
    </subcellularLocation>
</comment>
<comment type="caution">
    <text evidence="9">The sequence shown here is derived from an EMBL/GenBank/DDBJ whole genome shotgun (WGS) entry which is preliminary data.</text>
</comment>
<dbReference type="RefSeq" id="WP_378934577.1">
    <property type="nucleotide sequence ID" value="NZ_JBHLVO010000010.1"/>
</dbReference>
<evidence type="ECO:0000256" key="7">
    <source>
        <dbReference type="SAM" id="Phobius"/>
    </source>
</evidence>
<keyword evidence="5 7" id="KW-1133">Transmembrane helix</keyword>
<dbReference type="PANTHER" id="PTHR11662">
    <property type="entry name" value="SOLUTE CARRIER FAMILY 17"/>
    <property type="match status" value="1"/>
</dbReference>
<feature type="transmembrane region" description="Helical" evidence="7">
    <location>
        <begin position="175"/>
        <end position="193"/>
    </location>
</feature>
<evidence type="ECO:0000256" key="5">
    <source>
        <dbReference type="ARBA" id="ARBA00022989"/>
    </source>
</evidence>
<dbReference type="Pfam" id="PF07690">
    <property type="entry name" value="MFS_1"/>
    <property type="match status" value="1"/>
</dbReference>
<dbReference type="InterPro" id="IPR036259">
    <property type="entry name" value="MFS_trans_sf"/>
</dbReference>
<feature type="transmembrane region" description="Helical" evidence="7">
    <location>
        <begin position="85"/>
        <end position="104"/>
    </location>
</feature>
<proteinExistence type="predicted"/>
<keyword evidence="4 7" id="KW-0812">Transmembrane</keyword>
<keyword evidence="2" id="KW-0813">Transport</keyword>
<feature type="transmembrane region" description="Helical" evidence="7">
    <location>
        <begin position="328"/>
        <end position="353"/>
    </location>
</feature>
<evidence type="ECO:0000313" key="9">
    <source>
        <dbReference type="EMBL" id="MFC0272348.1"/>
    </source>
</evidence>
<dbReference type="CDD" id="cd17319">
    <property type="entry name" value="MFS_ExuT_GudP_like"/>
    <property type="match status" value="1"/>
</dbReference>
<reference evidence="9 10" key="1">
    <citation type="submission" date="2024-09" db="EMBL/GenBank/DDBJ databases">
        <authorList>
            <person name="Sun Q."/>
            <person name="Mori K."/>
        </authorList>
    </citation>
    <scope>NUCLEOTIDE SEQUENCE [LARGE SCALE GENOMIC DNA]</scope>
    <source>
        <strain evidence="9 10">CCM 7228</strain>
    </source>
</reference>
<dbReference type="SUPFAM" id="SSF103473">
    <property type="entry name" value="MFS general substrate transporter"/>
    <property type="match status" value="1"/>
</dbReference>
<evidence type="ECO:0000256" key="6">
    <source>
        <dbReference type="ARBA" id="ARBA00023136"/>
    </source>
</evidence>
<protein>
    <submittedName>
        <fullName evidence="9">MFS transporter</fullName>
    </submittedName>
</protein>
<evidence type="ECO:0000256" key="2">
    <source>
        <dbReference type="ARBA" id="ARBA00022448"/>
    </source>
</evidence>
<dbReference type="PIRSF" id="PIRSF002808">
    <property type="entry name" value="Hexose_phosphate_transp"/>
    <property type="match status" value="1"/>
</dbReference>
<organism evidence="9 10">
    <name type="scientific">Metabacillus herbersteinensis</name>
    <dbReference type="NCBI Taxonomy" id="283816"/>
    <lineage>
        <taxon>Bacteria</taxon>
        <taxon>Bacillati</taxon>
        <taxon>Bacillota</taxon>
        <taxon>Bacilli</taxon>
        <taxon>Bacillales</taxon>
        <taxon>Bacillaceae</taxon>
        <taxon>Metabacillus</taxon>
    </lineage>
</organism>
<evidence type="ECO:0000259" key="8">
    <source>
        <dbReference type="PROSITE" id="PS50850"/>
    </source>
</evidence>
<feature type="transmembrane region" description="Helical" evidence="7">
    <location>
        <begin position="56"/>
        <end position="73"/>
    </location>
</feature>
<evidence type="ECO:0000313" key="10">
    <source>
        <dbReference type="Proteomes" id="UP001589854"/>
    </source>
</evidence>
<dbReference type="Gene3D" id="1.20.1250.20">
    <property type="entry name" value="MFS general substrate transporter like domains"/>
    <property type="match status" value="2"/>
</dbReference>
<evidence type="ECO:0000256" key="1">
    <source>
        <dbReference type="ARBA" id="ARBA00004651"/>
    </source>
</evidence>
<sequence length="434" mass="47830">MNDQLQEQPKKKWKVRYSVLLVLWLCWLFSFLDRMVITIALPFIGEDLNLNTTAQGLLLSMFFAGYALFQIPGGMLSDKFGFRRVVSVAIIWWSIFTSLTGFIFSYPLLLLLRFVFGLGEACLPGGSYKAIATYFPSKQRGTATGIQSTVNTLGPALAAITAAAIIGVFGWRVVFIVMGIPGLAIGIYIWLKFKDNPKDHPKMTKEELAELDEDVEEKASKKKKSDVSFKELLKKPILWQMALIWFFFDITFWGFTSWLPSYLINEKGLSLMDTGIFSALPYLVGTVAIVLGGYISDKVKVNRKWVFIPNALAGGVALYFMLQASSLTMVIVCQCLAAFFMFMAQGGFWALVVDSLPAKIMASGSATVNCFGSIAGFISPFLMGYMIQTSGSYNSSFIMMILALVVAALIALSISGKSKEETVTLSSELGAEAQ</sequence>